<gene>
    <name evidence="2" type="ORF">AVEN_182461_1</name>
</gene>
<dbReference type="Pfam" id="PF23055">
    <property type="entry name" value="DUF7041"/>
    <property type="match status" value="1"/>
</dbReference>
<evidence type="ECO:0000313" key="2">
    <source>
        <dbReference type="EMBL" id="GBM96321.1"/>
    </source>
</evidence>
<dbReference type="EMBL" id="BGPR01004134">
    <property type="protein sequence ID" value="GBM96321.1"/>
    <property type="molecule type" value="Genomic_DNA"/>
</dbReference>
<proteinExistence type="predicted"/>
<name>A0A4Y2K1N3_ARAVE</name>
<evidence type="ECO:0000259" key="1">
    <source>
        <dbReference type="Pfam" id="PF23055"/>
    </source>
</evidence>
<reference evidence="2 3" key="1">
    <citation type="journal article" date="2019" name="Sci. Rep.">
        <title>Orb-weaving spider Araneus ventricosus genome elucidates the spidroin gene catalogue.</title>
        <authorList>
            <person name="Kono N."/>
            <person name="Nakamura H."/>
            <person name="Ohtoshi R."/>
            <person name="Moran D.A.P."/>
            <person name="Shinohara A."/>
            <person name="Yoshida Y."/>
            <person name="Fujiwara M."/>
            <person name="Mori M."/>
            <person name="Tomita M."/>
            <person name="Arakawa K."/>
        </authorList>
    </citation>
    <scope>NUCLEOTIDE SEQUENCE [LARGE SCALE GENOMIC DNA]</scope>
</reference>
<feature type="domain" description="DUF7041" evidence="1">
    <location>
        <begin position="38"/>
        <end position="89"/>
    </location>
</feature>
<comment type="caution">
    <text evidence="2">The sequence shown here is derived from an EMBL/GenBank/DDBJ whole genome shotgun (WGS) entry which is preliminary data.</text>
</comment>
<protein>
    <recommendedName>
        <fullName evidence="1">DUF7041 domain-containing protein</fullName>
    </recommendedName>
</protein>
<dbReference type="InterPro" id="IPR055469">
    <property type="entry name" value="DUF7041"/>
</dbReference>
<organism evidence="2 3">
    <name type="scientific">Araneus ventricosus</name>
    <name type="common">Orbweaver spider</name>
    <name type="synonym">Epeira ventricosa</name>
    <dbReference type="NCBI Taxonomy" id="182803"/>
    <lineage>
        <taxon>Eukaryota</taxon>
        <taxon>Metazoa</taxon>
        <taxon>Ecdysozoa</taxon>
        <taxon>Arthropoda</taxon>
        <taxon>Chelicerata</taxon>
        <taxon>Arachnida</taxon>
        <taxon>Araneae</taxon>
        <taxon>Araneomorphae</taxon>
        <taxon>Entelegynae</taxon>
        <taxon>Araneoidea</taxon>
        <taxon>Araneidae</taxon>
        <taxon>Araneus</taxon>
    </lineage>
</organism>
<sequence length="213" mass="24066">MVFVPLESGTEPLNDVLLKTLRLIAMQIIMEGISVVKIPAFVPSNPTLWFKMVESAFELAVPKPITDERTKYNYCVSHLSPDVAVAVQHQLPPNVRSILVSIEPNTAQKDAEVAERILVVTPVQVCAFLKSSSVNSDVSGETELLKELKHLRQQVKELPQSKSYSRNCSNPRTKSLKMTPSNLCWYHKQIVSEARKCVQSCSFQENMIRQKKW</sequence>
<evidence type="ECO:0000313" key="3">
    <source>
        <dbReference type="Proteomes" id="UP000499080"/>
    </source>
</evidence>
<keyword evidence="3" id="KW-1185">Reference proteome</keyword>
<dbReference type="PANTHER" id="PTHR33327">
    <property type="entry name" value="ENDONUCLEASE"/>
    <property type="match status" value="1"/>
</dbReference>
<dbReference type="AlphaFoldDB" id="A0A4Y2K1N3"/>
<dbReference type="PANTHER" id="PTHR33327:SF3">
    <property type="entry name" value="RNA-DIRECTED DNA POLYMERASE"/>
    <property type="match status" value="1"/>
</dbReference>
<dbReference type="Proteomes" id="UP000499080">
    <property type="component" value="Unassembled WGS sequence"/>
</dbReference>
<accession>A0A4Y2K1N3</accession>